<name>A0AAV0FUJ5_9ASTE</name>
<organism evidence="3 4">
    <name type="scientific">Cuscuta epithymum</name>
    <dbReference type="NCBI Taxonomy" id="186058"/>
    <lineage>
        <taxon>Eukaryota</taxon>
        <taxon>Viridiplantae</taxon>
        <taxon>Streptophyta</taxon>
        <taxon>Embryophyta</taxon>
        <taxon>Tracheophyta</taxon>
        <taxon>Spermatophyta</taxon>
        <taxon>Magnoliopsida</taxon>
        <taxon>eudicotyledons</taxon>
        <taxon>Gunneridae</taxon>
        <taxon>Pentapetalae</taxon>
        <taxon>asterids</taxon>
        <taxon>lamiids</taxon>
        <taxon>Solanales</taxon>
        <taxon>Convolvulaceae</taxon>
        <taxon>Cuscuteae</taxon>
        <taxon>Cuscuta</taxon>
        <taxon>Cuscuta subgen. Cuscuta</taxon>
    </lineage>
</organism>
<keyword evidence="4" id="KW-1185">Reference proteome</keyword>
<sequence length="3171" mass="354894">MMLFNGLIQRRLSTLLRPWLVDEPELEVKLGFLRSHAIAKNLCFNTAALNHLLEDASGVCFKEVVIDQFGCYVSNWSAPAFNFEIHGLHITLALGEKEGSSGRAPKPKDTSIDQKMKLLVELDPQGSSLHAMMKRIAEITALGWTTSLFDHILQHCQFQFHDVQLTLQSSLPNDFVSFSFQMKKLGVGCQSVRFCFISGVISSVFLPSRESYFDIDVQNFETILKTEYHMSNIVPSTNLHASVKSKSLYCLDFYVNVEALKLYLSPFHVSTILLLFVLLSKEAKCVRSGRQLWKIAAEKVRSLTSMHKFLLHKFVYIICIWVQYMHTYEKMLFLVGYPSEDAIRRSAGFMIRGKAYSIAVKQHWKKICQIEEDLPSAAITLARQIIRNRAASGAQRRKQLFHQSKVGSFSLVCKPLLFVGKYICSIFHIIKGLFFQNTAGKCSNSNEKLGHVPDSSFLCHYIGLDVGDFLVSMSPEVEVHPSVSGKMLSDIGLAYHELLSFSLSIDVLCFRYSENITQQCFSFGCQSLNVVPLSLMESSYRNSAKYLNGSQKTKAHNLSPVLWSEPAAIVHPVEIDDYHANKTGVPCLSFIDFMIGEMLLKWRKCSKDGANEIQDFENPFILCETKSFLIDQSQKNIIAGSLSCGMVVGRLNLVIEHASVVSITVISTQIKSALSWTQCNMKKDAVLHASASLSDQPSIDWSSKYNSLSNGMAIAANKLLPQKHIRMGIRVAGPHIQISLKKVELHGKITDQHHSTRNNMTHLRIEADNVELAVLPNLESDFNFSSESMKIADAKAKITTLHQGDIPKLNGETLSSQGCISIDAHLKFDGVKVYLDVTDNPHRPVILLTPVTFTLLSSRKDVHSLGSTVAVWFISLIWTAGGLAVVLFLDEMDVLVKAAHGLSRTMLHVSDLPGLATCLNHQKNSHQEVSSNLGNHGVVMTRGGMFFSSLVILENICELKSVEIILHHSMKRCSAGSDRMNAHKDTNQKLDSEALLDYGIHISVHQIDMLFSFETEKVDICIKLSGFQSDILEQINEIADVSDRLELTNVIQSFHQLYGASCSNCKFEICWKAIPLPSLKNSTDVSTSGSATLHISEDPPSAAKADEHSFDCLHMNIVLAEVYLAGCPVKKLLVQPHKSNKLEGSLSVGGEFHNISCQTQGGYVVIESAALIMFVQCFALYCCRFSELWPAATSSREKDAGNAEAMRNLPNQELQNQQLINWNQLKALSINISQLSLAFLGRDESGRLQELLLVATSHFNLEEPMKFSFSISKFSILSCSVDIGTEQKIRDTNILSSSSPLMSNKRHSGPSVSSLKSQTKIHSDDASSSGSHVLQKEIIADDSGKSCVNDVVSQNLLASPQNYIMRDFSASIVVQRRVMRNWIDSQQLKYFWVGHGSLSGFDMTISLPEIQMILLAGESFSGLYSNDISRDVQQRNLTSSQEFAGKMDHMVPDGTIVAIEDVYQHMFIAVDSAENSYSVVGDIHYSLAGERALFRIKYHDSRRWRPQIPYFSLISLYATDESGEPLRLSCHLRSDYVDISSSNRGACTLWYAIPCESKAFEGAADCEMFPSTKHMFQLVNKKNGRAAAFVDGVLELVSKPGNPFKWKVLPNHLPPVNNNLPSSQLGEVSQTGSQCDLHLEDIANPGKNENSYGITITVDNISWTIVHELSHTKEKFPLLHGSVSSTETVVQISNIKVRVISRLQAILHFFDAKKNIWRELMHPLEVVLFYRYRLHSEDLGNVPHQMPGHFYIRTGLLNFTMSELSLDIILFIIGHLNLAGPYTVRSSNILANCCKIENKSCLTLVCNFYDNQDVSVAGRQSNIMFLRHLASTNQTPDASIFSIQLTETRILSTSLIRLSLLEAQTFSCRTRIESSKESKTFPGPCLVVEISPMTEDGLSVVISPLLQVHNQTDFPLELRFQRGQQKETEYASVLLNAGDTIDDSMATFDAINLSGEQRKALMSLSIGNFLLSFRPSIIDEITNIKVSTVHWSSDLKGRKPVHLSGLFDKLSYQVRKAFSVKSLKYSFSTAYCDIQLEDGRAAKIHFLIHSIGKDVPLTHPDTFGYVHVDKSSSISLQEQKEIFLIPTVCVSNLLQTEIHVALNEKDPHSTAGSDSIWNTATITSGSCVNLYADPAFKYFAVTLTAFGSSCKPIDSADWVKRLQKQKRSLPHLDIELDFCNGKYFALLRLSRGHLGKLEAAIFTSYTLENDMAFPLFCFPANQKPMSRDVVQKHGSVFPPELGSYLPPKSRRSLFLKCHKVRFTMTDQNTSDALLDLDALSGLTEVDLELDGKSGLKHIIKLGVSLRPYTSKGLPSQMVLVNPRYVVVNESNEVIYVRQCYLEEDGMETIITLNSKQREAITLRRGVHKKRETTVFENFLKKHQKPEDDLSFIQFRLNEPGLSWSGPVCIASLGRFFLKFRRSLESLASQSDHSTSYDSNIHEFASVYVVEEGSSLVLHFYQHPNLDPPYRIENCLHDTAITYYQKGSLVQEILGSGSSISYVWDDLTLPHKLIIQIGDVHLLREISLDKVREWKKVYRTKQQRGFGFHLPFEKQPENERSGYGQSSGREMVNIGYEVYTDGLTRVLKISEFADRRRGDTLFNSRTKMQLIVSNLAIQLLECARQEMSEVNKDEPSIYTPILVVRLESISLNSVFTDHHMFNQIRIQALSVDQKWHGAPFAAMLRRNQLEDCNKTDSVLQVELVLVSSNSKVKQVKYLSICLQPLDFKLDEETLMKIAPFWRSSLSDSNTPSRQYYFDHFEIHPIKIVASFLPGEAYTGYSSAQETLRTLIHSVIKMPVIKNMTVELNGVLVTHVLLTLRELSIKCAQHYSWYAMRAIYIAKGSPLLPPAFASIFDDFASSSLDVFFDPSTGHINFPGFTIGTFKLIRKCIDGRGFSGTKRYLGDLGKTLKSAGSNIVFAAVTEVSDSVLKGAEASGFNGMVIGFHQGILKLAMEPSVLSTAFIEGGPDRKIGLDRSPGVDELYIEGYLQAMLDTIYKQEYLSVRVLETQVILKNLPPNSSLIDEIVERVKGFLVSKGLLKGGSSKASHPLRHIRGEREWRIGPTVLTLCEHLFVSFAIRMLRRQANKVIKANVKWKGKPDDKKEATIVSGHGSGEGKKGGSFIWRWGIGNFVLSGIVAYIDGRLCRRIPNPIARRIVSGFLLSFLDKSENH</sequence>
<dbReference type="GO" id="GO:0006623">
    <property type="term" value="P:protein targeting to vacuole"/>
    <property type="evidence" value="ECO:0007669"/>
    <property type="project" value="TreeGrafter"/>
</dbReference>
<feature type="region of interest" description="Disordered" evidence="1">
    <location>
        <begin position="1294"/>
        <end position="1329"/>
    </location>
</feature>
<protein>
    <recommendedName>
        <fullName evidence="2">Vacuolar protein sorting-associated protein 13 VPS13 adaptor binding domain-containing protein</fullName>
    </recommendedName>
</protein>
<feature type="domain" description="Vacuolar protein sorting-associated protein 13 VPS13 adaptor binding" evidence="2">
    <location>
        <begin position="2081"/>
        <end position="2504"/>
    </location>
</feature>
<dbReference type="Pfam" id="PF25036">
    <property type="entry name" value="VPS13_VAB"/>
    <property type="match status" value="1"/>
</dbReference>
<dbReference type="PANTHER" id="PTHR16166:SF130">
    <property type="entry name" value="PROTEIN SORTING-ASSOCIATED PROTEIN, PUTATIVE (DUF1162)-RELATED"/>
    <property type="match status" value="1"/>
</dbReference>
<dbReference type="Proteomes" id="UP001152523">
    <property type="component" value="Unassembled WGS sequence"/>
</dbReference>
<evidence type="ECO:0000313" key="4">
    <source>
        <dbReference type="Proteomes" id="UP001152523"/>
    </source>
</evidence>
<dbReference type="PANTHER" id="PTHR16166">
    <property type="entry name" value="VACUOLAR PROTEIN SORTING-ASSOCIATED PROTEIN VPS13"/>
    <property type="match status" value="1"/>
</dbReference>
<comment type="caution">
    <text evidence="3">The sequence shown here is derived from an EMBL/GenBank/DDBJ whole genome shotgun (WGS) entry which is preliminary data.</text>
</comment>
<dbReference type="EMBL" id="CAMAPF010001015">
    <property type="protein sequence ID" value="CAH9139127.1"/>
    <property type="molecule type" value="Genomic_DNA"/>
</dbReference>
<dbReference type="GO" id="GO:0045053">
    <property type="term" value="P:protein retention in Golgi apparatus"/>
    <property type="evidence" value="ECO:0007669"/>
    <property type="project" value="TreeGrafter"/>
</dbReference>
<evidence type="ECO:0000256" key="1">
    <source>
        <dbReference type="SAM" id="MobiDB-lite"/>
    </source>
</evidence>
<accession>A0AAV0FUJ5</accession>
<evidence type="ECO:0000313" key="3">
    <source>
        <dbReference type="EMBL" id="CAH9139127.1"/>
    </source>
</evidence>
<dbReference type="InterPro" id="IPR009543">
    <property type="entry name" value="VPS13_VAB"/>
</dbReference>
<reference evidence="3" key="1">
    <citation type="submission" date="2022-07" db="EMBL/GenBank/DDBJ databases">
        <authorList>
            <person name="Macas J."/>
            <person name="Novak P."/>
            <person name="Neumann P."/>
        </authorList>
    </citation>
    <scope>NUCLEOTIDE SEQUENCE</scope>
</reference>
<gene>
    <name evidence="3" type="ORF">CEPIT_LOCUS37353</name>
</gene>
<dbReference type="InterPro" id="IPR026847">
    <property type="entry name" value="VPS13"/>
</dbReference>
<feature type="compositionally biased region" description="Polar residues" evidence="1">
    <location>
        <begin position="1310"/>
        <end position="1329"/>
    </location>
</feature>
<evidence type="ECO:0000259" key="2">
    <source>
        <dbReference type="Pfam" id="PF25036"/>
    </source>
</evidence>
<proteinExistence type="predicted"/>